<evidence type="ECO:0000256" key="3">
    <source>
        <dbReference type="ARBA" id="ARBA00022438"/>
    </source>
</evidence>
<dbReference type="SUPFAM" id="SSF63737">
    <property type="entry name" value="Leukotriene A4 hydrolase N-terminal domain"/>
    <property type="match status" value="1"/>
</dbReference>
<organism evidence="13 14">
    <name type="scientific">Chlorella vulgaris</name>
    <name type="common">Green alga</name>
    <dbReference type="NCBI Taxonomy" id="3077"/>
    <lineage>
        <taxon>Eukaryota</taxon>
        <taxon>Viridiplantae</taxon>
        <taxon>Chlorophyta</taxon>
        <taxon>core chlorophytes</taxon>
        <taxon>Trebouxiophyceae</taxon>
        <taxon>Chlorellales</taxon>
        <taxon>Chlorellaceae</taxon>
        <taxon>Chlorella clade</taxon>
        <taxon>Chlorella</taxon>
    </lineage>
</organism>
<dbReference type="AlphaFoldDB" id="A0A9D4TWJ2"/>
<dbReference type="Pfam" id="PF01433">
    <property type="entry name" value="Peptidase_M1"/>
    <property type="match status" value="1"/>
</dbReference>
<name>A0A9D4TWJ2_CHLVU</name>
<dbReference type="OrthoDB" id="10031169at2759"/>
<dbReference type="PRINTS" id="PR00756">
    <property type="entry name" value="ALADIPTASE"/>
</dbReference>
<dbReference type="InterPro" id="IPR027268">
    <property type="entry name" value="Peptidase_M4/M1_CTD_sf"/>
</dbReference>
<dbReference type="InterPro" id="IPR045357">
    <property type="entry name" value="Aminopeptidase_N-like_N"/>
</dbReference>
<evidence type="ECO:0000259" key="12">
    <source>
        <dbReference type="Pfam" id="PF17900"/>
    </source>
</evidence>
<dbReference type="Pfam" id="PF11940">
    <property type="entry name" value="DUF3458"/>
    <property type="match status" value="1"/>
</dbReference>
<dbReference type="Gene3D" id="2.60.40.1730">
    <property type="entry name" value="tricorn interacting facor f3 domain"/>
    <property type="match status" value="1"/>
</dbReference>
<dbReference type="Gene3D" id="3.30.2010.30">
    <property type="match status" value="1"/>
</dbReference>
<dbReference type="NCBIfam" id="TIGR02414">
    <property type="entry name" value="pepN_proteo"/>
    <property type="match status" value="1"/>
</dbReference>
<keyword evidence="14" id="KW-1185">Reference proteome</keyword>
<dbReference type="InterPro" id="IPR012779">
    <property type="entry name" value="Peptidase_M1_pepN"/>
</dbReference>
<evidence type="ECO:0000259" key="11">
    <source>
        <dbReference type="Pfam" id="PF17432"/>
    </source>
</evidence>
<proteinExistence type="inferred from homology"/>
<dbReference type="FunFam" id="2.60.40.1840:FF:000001">
    <property type="entry name" value="Aminopeptidase N"/>
    <property type="match status" value="1"/>
</dbReference>
<dbReference type="InterPro" id="IPR038438">
    <property type="entry name" value="PepN_Ig-like_sf"/>
</dbReference>
<evidence type="ECO:0000313" key="14">
    <source>
        <dbReference type="Proteomes" id="UP001055712"/>
    </source>
</evidence>
<dbReference type="Gene3D" id="1.10.390.10">
    <property type="entry name" value="Neutral Protease Domain 2"/>
    <property type="match status" value="1"/>
</dbReference>
<dbReference type="FunFam" id="1.10.390.10:FF:000002">
    <property type="entry name" value="Aminopeptidase N"/>
    <property type="match status" value="1"/>
</dbReference>
<dbReference type="Gene3D" id="2.60.40.1840">
    <property type="match status" value="1"/>
</dbReference>
<protein>
    <recommendedName>
        <fullName evidence="15">Aminopeptidase N</fullName>
    </recommendedName>
</protein>
<keyword evidence="7" id="KW-0862">Zinc</keyword>
<dbReference type="GO" id="GO:0006508">
    <property type="term" value="P:proteolysis"/>
    <property type="evidence" value="ECO:0007669"/>
    <property type="project" value="UniProtKB-KW"/>
</dbReference>
<dbReference type="GO" id="GO:0008270">
    <property type="term" value="F:zinc ion binding"/>
    <property type="evidence" value="ECO:0007669"/>
    <property type="project" value="InterPro"/>
</dbReference>
<accession>A0A9D4TWJ2</accession>
<dbReference type="Proteomes" id="UP001055712">
    <property type="component" value="Unassembled WGS sequence"/>
</dbReference>
<comment type="similarity">
    <text evidence="2">Belongs to the peptidase M1 family.</text>
</comment>
<dbReference type="GO" id="GO:0004177">
    <property type="term" value="F:aminopeptidase activity"/>
    <property type="evidence" value="ECO:0007669"/>
    <property type="project" value="UniProtKB-KW"/>
</dbReference>
<dbReference type="PANTHER" id="PTHR46322">
    <property type="entry name" value="PUROMYCIN-SENSITIVE AMINOPEPTIDASE"/>
    <property type="match status" value="1"/>
</dbReference>
<feature type="domain" description="Aminopeptidase N-like N-terminal" evidence="12">
    <location>
        <begin position="176"/>
        <end position="272"/>
    </location>
</feature>
<dbReference type="SUPFAM" id="SSF55486">
    <property type="entry name" value="Metalloproteases ('zincins'), catalytic domain"/>
    <property type="match status" value="1"/>
</dbReference>
<keyword evidence="5" id="KW-0479">Metal-binding</keyword>
<dbReference type="PANTHER" id="PTHR46322:SF1">
    <property type="entry name" value="PUROMYCIN-SENSITIVE AMINOPEPTIDASE"/>
    <property type="match status" value="1"/>
</dbReference>
<keyword evidence="4" id="KW-0645">Protease</keyword>
<dbReference type="Gene3D" id="1.25.50.10">
    <property type="entry name" value="Peptidase M1, alanyl aminopeptidase, C-terminal domain"/>
    <property type="match status" value="1"/>
</dbReference>
<dbReference type="FunFam" id="3.30.2010.30:FF:000002">
    <property type="entry name" value="Putative aminopeptidase N"/>
    <property type="match status" value="1"/>
</dbReference>
<dbReference type="InterPro" id="IPR014782">
    <property type="entry name" value="Peptidase_M1_dom"/>
</dbReference>
<reference evidence="13" key="2">
    <citation type="submission" date="2020-11" db="EMBL/GenBank/DDBJ databases">
        <authorList>
            <person name="Cecchin M."/>
            <person name="Marcolungo L."/>
            <person name="Rossato M."/>
            <person name="Girolomoni L."/>
            <person name="Cosentino E."/>
            <person name="Cuine S."/>
            <person name="Li-Beisson Y."/>
            <person name="Delledonne M."/>
            <person name="Ballottari M."/>
        </authorList>
    </citation>
    <scope>NUCLEOTIDE SEQUENCE</scope>
    <source>
        <strain evidence="13">211/11P</strain>
        <tissue evidence="13">Whole cell</tissue>
    </source>
</reference>
<evidence type="ECO:0000256" key="6">
    <source>
        <dbReference type="ARBA" id="ARBA00022801"/>
    </source>
</evidence>
<gene>
    <name evidence="13" type="ORF">D9Q98_005868</name>
</gene>
<evidence type="ECO:0000256" key="2">
    <source>
        <dbReference type="ARBA" id="ARBA00010136"/>
    </source>
</evidence>
<evidence type="ECO:0000256" key="5">
    <source>
        <dbReference type="ARBA" id="ARBA00022723"/>
    </source>
</evidence>
<evidence type="ECO:0000256" key="4">
    <source>
        <dbReference type="ARBA" id="ARBA00022670"/>
    </source>
</evidence>
<reference evidence="13" key="1">
    <citation type="journal article" date="2019" name="Plant J.">
        <title>Chlorella vulgaris genome assembly and annotation reveals the molecular basis for metabolic acclimation to high light conditions.</title>
        <authorList>
            <person name="Cecchin M."/>
            <person name="Marcolungo L."/>
            <person name="Rossato M."/>
            <person name="Girolomoni L."/>
            <person name="Cosentino E."/>
            <person name="Cuine S."/>
            <person name="Li-Beisson Y."/>
            <person name="Delledonne M."/>
            <person name="Ballottari M."/>
        </authorList>
    </citation>
    <scope>NUCLEOTIDE SEQUENCE</scope>
    <source>
        <strain evidence="13">211/11P</strain>
    </source>
</reference>
<dbReference type="Pfam" id="PF17900">
    <property type="entry name" value="Peptidase_M1_N"/>
    <property type="match status" value="1"/>
</dbReference>
<evidence type="ECO:0000259" key="10">
    <source>
        <dbReference type="Pfam" id="PF11940"/>
    </source>
</evidence>
<dbReference type="InterPro" id="IPR037144">
    <property type="entry name" value="Peptidase_M1_pepN_C_sf"/>
</dbReference>
<dbReference type="Pfam" id="PF17432">
    <property type="entry name" value="DUF3458_C"/>
    <property type="match status" value="1"/>
</dbReference>
<evidence type="ECO:0008006" key="15">
    <source>
        <dbReference type="Google" id="ProtNLM"/>
    </source>
</evidence>
<dbReference type="InterPro" id="IPR024601">
    <property type="entry name" value="Peptidase_M1_pepN_C"/>
</dbReference>
<dbReference type="InterPro" id="IPR001930">
    <property type="entry name" value="Peptidase_M1"/>
</dbReference>
<dbReference type="InterPro" id="IPR035414">
    <property type="entry name" value="Peptidase_M1_pepN_Ig-like"/>
</dbReference>
<sequence length="982" mass="108365">MVTGSLTSTTRCLQLARGVTRNFRRRCIAVSKPESALSSTASTHTAVQSLAALPAASSRSHRASFRAFATVAAPVIEEPMASQAPKECFRKDYKPPPYVIDTVHLTFLLNEDVTRVESRLHILPKQTDEQRPPLFLNGRSDVKLVALKVNGEVAPEDAYEVNSSGLTLKSPPAGEFDLEVHTECQPQNNTSLEGLYRSGGNFCTQCEAEGFRGITFFQDRPDVMATYTTRIEADKSKYPVLLSNGNLVGSGELDGGRHFTVWEDPFRKPCYLFALVAGDLAMKEDTFKTCSGRDVALRIFTRAHDSGRVDFAMQSLKRSMKWDEEVFGLEYDLDLFNIVAVDDFNMGAMENKSLNIFNSRLVLATPDTATDGDFARIEGVVGHEYFHNYTGNRVTCRDWFQLTLKEGLTVYRDQEFSADMNSRPVKRVEDVSRLRAAQFSEDNGPMAHPIRPESYIKMDNFYTLTVYEKGAEVVRMYEAVLGKEGFRKGMDLYFQRHDGQAVTCDDFLAAMADANGEDLSALGKWYSQAGTPRLTVTTDYNPSDKTYKLRFQQATDATPGQPEKAAVLIPVRLGLLAKDGSEIPLKLQGGADLGTETVLRVTEADQEFVFQDVPEAPVPSLLRGFSAPVRMTVEGQTDEDLLHLLAHDTDSFNRWEAGHVLAKKLMLVLYSAAKDSNEGTLEQRLAAAGGVKASLVGAYRSLLTDSRVDGTFKAYAISLPEMSELIDKIPGADPTLLHEVREFMTRELAQQLRSELEAAIKENDCVPGEAYEFSAAACARRALKNKALGYLSALGEPEVTEQLLRRLKEATNMTDEISALAALDRAGARLGGTASGVEARTAAMDGYYSKWEKEPLVILKWLALQAGSNVPGNVAAVKRLMSHPAFNINNPNNCYSLFLGFARSPVNFHAADGSGYEFLGDAVLAVDKINHQVASRIVGAFTTFKQYDAERQSMMRAQLQRILDTQGLSENVFEIASKSLKA</sequence>
<dbReference type="GO" id="GO:0008237">
    <property type="term" value="F:metallopeptidase activity"/>
    <property type="evidence" value="ECO:0007669"/>
    <property type="project" value="UniProtKB-KW"/>
</dbReference>
<evidence type="ECO:0000256" key="7">
    <source>
        <dbReference type="ARBA" id="ARBA00022833"/>
    </source>
</evidence>
<dbReference type="EMBL" id="SIDB01000002">
    <property type="protein sequence ID" value="KAI3436451.1"/>
    <property type="molecule type" value="Genomic_DNA"/>
</dbReference>
<dbReference type="FunFam" id="2.60.40.1730:FF:000005">
    <property type="entry name" value="Aminopeptidase N"/>
    <property type="match status" value="1"/>
</dbReference>
<dbReference type="CDD" id="cd09600">
    <property type="entry name" value="M1_APN"/>
    <property type="match status" value="1"/>
</dbReference>
<dbReference type="InterPro" id="IPR042097">
    <property type="entry name" value="Aminopeptidase_N-like_N_sf"/>
</dbReference>
<feature type="domain" description="Peptidase M1 alanyl aminopeptidase C-terminal" evidence="11">
    <location>
        <begin position="638"/>
        <end position="981"/>
    </location>
</feature>
<feature type="domain" description="Peptidase M1 membrane alanine aminopeptidase" evidence="9">
    <location>
        <begin position="311"/>
        <end position="522"/>
    </location>
</feature>
<evidence type="ECO:0000256" key="1">
    <source>
        <dbReference type="ARBA" id="ARBA00001947"/>
    </source>
</evidence>
<evidence type="ECO:0000313" key="13">
    <source>
        <dbReference type="EMBL" id="KAI3436451.1"/>
    </source>
</evidence>
<evidence type="ECO:0000256" key="8">
    <source>
        <dbReference type="ARBA" id="ARBA00023049"/>
    </source>
</evidence>
<keyword evidence="8" id="KW-0482">Metalloprotease</keyword>
<comment type="caution">
    <text evidence="13">The sequence shown here is derived from an EMBL/GenBank/DDBJ whole genome shotgun (WGS) entry which is preliminary data.</text>
</comment>
<evidence type="ECO:0000259" key="9">
    <source>
        <dbReference type="Pfam" id="PF01433"/>
    </source>
</evidence>
<comment type="cofactor">
    <cofactor evidence="1">
        <name>Zn(2+)</name>
        <dbReference type="ChEBI" id="CHEBI:29105"/>
    </cofactor>
</comment>
<keyword evidence="6" id="KW-0378">Hydrolase</keyword>
<keyword evidence="3" id="KW-0031">Aminopeptidase</keyword>
<feature type="domain" description="Peptidase M1 alanyl aminopeptidase Ig-like fold" evidence="10">
    <location>
        <begin position="530"/>
        <end position="632"/>
    </location>
</feature>